<evidence type="ECO:0000313" key="3">
    <source>
        <dbReference type="EMBL" id="CAE0440673.1"/>
    </source>
</evidence>
<dbReference type="InterPro" id="IPR011992">
    <property type="entry name" value="EF-hand-dom_pair"/>
</dbReference>
<dbReference type="EMBL" id="HBIN01014292">
    <property type="protein sequence ID" value="CAE0440673.1"/>
    <property type="molecule type" value="Transcribed_RNA"/>
</dbReference>
<dbReference type="GO" id="GO:0005509">
    <property type="term" value="F:calcium ion binding"/>
    <property type="evidence" value="ECO:0007669"/>
    <property type="project" value="InterPro"/>
</dbReference>
<dbReference type="AlphaFoldDB" id="A0A7S3UY19"/>
<dbReference type="InterPro" id="IPR002048">
    <property type="entry name" value="EF_hand_dom"/>
</dbReference>
<dbReference type="SUPFAM" id="SSF47473">
    <property type="entry name" value="EF-hand"/>
    <property type="match status" value="1"/>
</dbReference>
<dbReference type="InterPro" id="IPR018247">
    <property type="entry name" value="EF_Hand_1_Ca_BS"/>
</dbReference>
<gene>
    <name evidence="3" type="ORF">ASTO00021_LOCUS10808</name>
</gene>
<organism evidence="3">
    <name type="scientific">Aplanochytrium stocchinoi</name>
    <dbReference type="NCBI Taxonomy" id="215587"/>
    <lineage>
        <taxon>Eukaryota</taxon>
        <taxon>Sar</taxon>
        <taxon>Stramenopiles</taxon>
        <taxon>Bigyra</taxon>
        <taxon>Labyrinthulomycetes</taxon>
        <taxon>Thraustochytrida</taxon>
        <taxon>Thraustochytriidae</taxon>
        <taxon>Aplanochytrium</taxon>
    </lineage>
</organism>
<evidence type="ECO:0000256" key="1">
    <source>
        <dbReference type="ARBA" id="ARBA00022837"/>
    </source>
</evidence>
<proteinExistence type="predicted"/>
<dbReference type="PROSITE" id="PS50222">
    <property type="entry name" value="EF_HAND_2"/>
    <property type="match status" value="2"/>
</dbReference>
<feature type="domain" description="EF-hand" evidence="2">
    <location>
        <begin position="463"/>
        <end position="495"/>
    </location>
</feature>
<protein>
    <recommendedName>
        <fullName evidence="2">EF-hand domain-containing protein</fullName>
    </recommendedName>
</protein>
<dbReference type="CDD" id="cd00051">
    <property type="entry name" value="EFh"/>
    <property type="match status" value="1"/>
</dbReference>
<name>A0A7S3UY19_9STRA</name>
<feature type="domain" description="EF-hand" evidence="2">
    <location>
        <begin position="426"/>
        <end position="461"/>
    </location>
</feature>
<dbReference type="Gene3D" id="1.10.238.10">
    <property type="entry name" value="EF-hand"/>
    <property type="match status" value="1"/>
</dbReference>
<reference evidence="3" key="1">
    <citation type="submission" date="2021-01" db="EMBL/GenBank/DDBJ databases">
        <authorList>
            <person name="Corre E."/>
            <person name="Pelletier E."/>
            <person name="Niang G."/>
            <person name="Scheremetjew M."/>
            <person name="Finn R."/>
            <person name="Kale V."/>
            <person name="Holt S."/>
            <person name="Cochrane G."/>
            <person name="Meng A."/>
            <person name="Brown T."/>
            <person name="Cohen L."/>
        </authorList>
    </citation>
    <scope>NUCLEOTIDE SEQUENCE</scope>
    <source>
        <strain evidence="3">GSBS06</strain>
    </source>
</reference>
<keyword evidence="1" id="KW-0106">Calcium</keyword>
<evidence type="ECO:0000259" key="2">
    <source>
        <dbReference type="PROSITE" id="PS50222"/>
    </source>
</evidence>
<sequence>MMLFENLLNLRRKVGRGKDVVENDVNIERASELTLEEEINENLEELEQIYADAQAEEDAEKAWGVIQHWKKIKEKQDIRKLAEKFRRQALDVAVDPEHNASIRNAISEADNDGDSTRNLQGDEINVLLDAKAAAVDINRMQRVSKNTVEYNIGRNPADLEAFDAIANMAKDDEFQSLEEKAFHTHKDYDVDADELQIIEDTAEKISASTSRPVRRGNAIVQPIVVAVAGLDLGDIEDELKNATDTRKEHPGAGDGHKLWILEDPESHLDAEAGIKTRNHIADVQPVINLDIPENNDDPDEDEVRIPESTIEKANSNPTLQNMNEVADSQLLLYINNNKSYDKDEAQKFDDKKGNLRRIAGEDVFGANHTDFGEGTPSVESIGDPSKEEVITELCAEEVELCFKDVPRTIVPQLKFLSASDAPAVKIRKHKWKVAFDEYDRNRDGCIDKDEFSCVIEKILGKKASKTQIDRIFEKIDLDNNSFIEYDEFAHFMEKR</sequence>
<dbReference type="Pfam" id="PF13499">
    <property type="entry name" value="EF-hand_7"/>
    <property type="match status" value="1"/>
</dbReference>
<dbReference type="SMART" id="SM00054">
    <property type="entry name" value="EFh"/>
    <property type="match status" value="2"/>
</dbReference>
<accession>A0A7S3UY19</accession>
<dbReference type="PROSITE" id="PS00018">
    <property type="entry name" value="EF_HAND_1"/>
    <property type="match status" value="2"/>
</dbReference>